<keyword evidence="6" id="KW-1185">Reference proteome</keyword>
<dbReference type="SUPFAM" id="SSF52402">
    <property type="entry name" value="Adenine nucleotide alpha hydrolases-like"/>
    <property type="match status" value="2"/>
</dbReference>
<reference evidence="5 6" key="1">
    <citation type="submission" date="2019-09" db="EMBL/GenBank/DDBJ databases">
        <authorList>
            <person name="Liu P."/>
        </authorList>
    </citation>
    <scope>NUCLEOTIDE SEQUENCE [LARGE SCALE GENOMIC DNA]</scope>
    <source>
        <strain evidence="5 6">TRM68085</strain>
    </source>
</reference>
<accession>A0A5N5EDM4</accession>
<comment type="caution">
    <text evidence="5">The sequence shown here is derived from an EMBL/GenBank/DDBJ whole genome shotgun (WGS) entry which is preliminary data.</text>
</comment>
<dbReference type="InterPro" id="IPR006016">
    <property type="entry name" value="UspA"/>
</dbReference>
<evidence type="ECO:0000313" key="6">
    <source>
        <dbReference type="Proteomes" id="UP000326907"/>
    </source>
</evidence>
<dbReference type="EMBL" id="VYUA01000043">
    <property type="protein sequence ID" value="KAB2588715.1"/>
    <property type="molecule type" value="Genomic_DNA"/>
</dbReference>
<sequence>MDDQLMTGSVVVGVVDTAEQRLVVRCAAEEAVRRGVVLRILHVVEWPAPAGSTGSVGRGATAQEAERVIASFAESVARQFPQLEVVPDVVSGLPAQALLDRSSTAALIVVGHRGTDGFPRLPLGSASLQVATHSQCPVLVVRPGTLEEPRENRVVVGVDMDDLPSGLMEFALEAAQARSAVLEVVHVATRPELLGTGPTGPALLDDEAVSSSAQEGLESILAPYRSHYPGLDLQGRVKRHQPAQALVDASRHASLLVVGSHGRTGLKRLLLGSVSGKVLHTALCPVAVVPAAHPGHAES</sequence>
<dbReference type="InterPro" id="IPR006015">
    <property type="entry name" value="Universal_stress_UspA"/>
</dbReference>
<organism evidence="5 6">
    <name type="scientific">Streptomyces arboris</name>
    <dbReference type="NCBI Taxonomy" id="2600619"/>
    <lineage>
        <taxon>Bacteria</taxon>
        <taxon>Bacillati</taxon>
        <taxon>Actinomycetota</taxon>
        <taxon>Actinomycetes</taxon>
        <taxon>Kitasatosporales</taxon>
        <taxon>Streptomycetaceae</taxon>
        <taxon>Streptomyces</taxon>
    </lineage>
</organism>
<dbReference type="Proteomes" id="UP000326907">
    <property type="component" value="Unassembled WGS sequence"/>
</dbReference>
<gene>
    <name evidence="5" type="ORF">F5983_31015</name>
</gene>
<evidence type="ECO:0000256" key="1">
    <source>
        <dbReference type="ARBA" id="ARBA00008791"/>
    </source>
</evidence>
<evidence type="ECO:0000256" key="2">
    <source>
        <dbReference type="ARBA" id="ARBA00022741"/>
    </source>
</evidence>
<evidence type="ECO:0000256" key="3">
    <source>
        <dbReference type="ARBA" id="ARBA00022840"/>
    </source>
</evidence>
<dbReference type="PRINTS" id="PR01438">
    <property type="entry name" value="UNVRSLSTRESS"/>
</dbReference>
<dbReference type="Pfam" id="PF00582">
    <property type="entry name" value="Usp"/>
    <property type="match status" value="2"/>
</dbReference>
<dbReference type="AlphaFoldDB" id="A0A5N5EDM4"/>
<keyword evidence="3" id="KW-0067">ATP-binding</keyword>
<dbReference type="PANTHER" id="PTHR46268:SF27">
    <property type="entry name" value="UNIVERSAL STRESS PROTEIN RV2623"/>
    <property type="match status" value="1"/>
</dbReference>
<comment type="similarity">
    <text evidence="1">Belongs to the universal stress protein A family.</text>
</comment>
<keyword evidence="2" id="KW-0547">Nucleotide-binding</keyword>
<dbReference type="GO" id="GO:0005524">
    <property type="term" value="F:ATP binding"/>
    <property type="evidence" value="ECO:0007669"/>
    <property type="project" value="UniProtKB-KW"/>
</dbReference>
<feature type="domain" description="UspA" evidence="4">
    <location>
        <begin position="7"/>
        <end position="142"/>
    </location>
</feature>
<evidence type="ECO:0000313" key="5">
    <source>
        <dbReference type="EMBL" id="KAB2588715.1"/>
    </source>
</evidence>
<dbReference type="Gene3D" id="3.40.50.620">
    <property type="entry name" value="HUPs"/>
    <property type="match status" value="2"/>
</dbReference>
<evidence type="ECO:0000259" key="4">
    <source>
        <dbReference type="Pfam" id="PF00582"/>
    </source>
</evidence>
<dbReference type="InterPro" id="IPR014729">
    <property type="entry name" value="Rossmann-like_a/b/a_fold"/>
</dbReference>
<name>A0A5N5EDM4_9ACTN</name>
<proteinExistence type="inferred from homology"/>
<feature type="domain" description="UspA" evidence="4">
    <location>
        <begin position="153"/>
        <end position="290"/>
    </location>
</feature>
<dbReference type="PANTHER" id="PTHR46268">
    <property type="entry name" value="STRESS RESPONSE PROTEIN NHAX"/>
    <property type="match status" value="1"/>
</dbReference>
<protein>
    <submittedName>
        <fullName evidence="5">Universal stress protein</fullName>
    </submittedName>
</protein>